<gene>
    <name evidence="1" type="ORF">HMPREF0198_0610</name>
</gene>
<reference evidence="1 2" key="1">
    <citation type="submission" date="2009-08" db="EMBL/GenBank/DDBJ databases">
        <authorList>
            <person name="Qin X."/>
            <person name="Bachman B."/>
            <person name="Battles P."/>
            <person name="Bell A."/>
            <person name="Bess C."/>
            <person name="Bickham C."/>
            <person name="Chaboub L."/>
            <person name="Chen D."/>
            <person name="Coyle M."/>
            <person name="Deiros D.R."/>
            <person name="Dinh H."/>
            <person name="Forbes L."/>
            <person name="Fowler G."/>
            <person name="Francisco L."/>
            <person name="Fu Q."/>
            <person name="Gubbala S."/>
            <person name="Hale W."/>
            <person name="Han Y."/>
            <person name="Hemphill L."/>
            <person name="Highlander S.K."/>
            <person name="Hirani K."/>
            <person name="Hogues M."/>
            <person name="Jackson L."/>
            <person name="Jakkamsetti A."/>
            <person name="Javaid M."/>
            <person name="Jiang H."/>
            <person name="Korchina V."/>
            <person name="Kovar C."/>
            <person name="Lara F."/>
            <person name="Lee S."/>
            <person name="Mata R."/>
            <person name="Mathew T."/>
            <person name="Moen C."/>
            <person name="Morales K."/>
            <person name="Munidasa M."/>
            <person name="Nazareth L."/>
            <person name="Ngo R."/>
            <person name="Nguyen L."/>
            <person name="Okwuonu G."/>
            <person name="Ongeri F."/>
            <person name="Patil S."/>
            <person name="Petrosino J."/>
            <person name="Pham C."/>
            <person name="Pham P."/>
            <person name="Pu L.-L."/>
            <person name="Puazo M."/>
            <person name="Raj R."/>
            <person name="Reid J."/>
            <person name="Rouhana J."/>
            <person name="Saada N."/>
            <person name="Shang Y."/>
            <person name="Simmons D."/>
            <person name="Thornton R."/>
            <person name="Warren J."/>
            <person name="Weissenberger G."/>
            <person name="Zhang J."/>
            <person name="Zhang L."/>
            <person name="Zhou C."/>
            <person name="Zhu D."/>
            <person name="Muzny D."/>
            <person name="Worley K."/>
            <person name="Gibbs R."/>
        </authorList>
    </citation>
    <scope>NUCLEOTIDE SEQUENCE [LARGE SCALE GENOMIC DNA]</scope>
    <source>
        <strain evidence="2">ATCC 15826 / DSM 8339 / NCTC 10426 / 6573</strain>
    </source>
</reference>
<evidence type="ECO:0000313" key="2">
    <source>
        <dbReference type="Proteomes" id="UP000004870"/>
    </source>
</evidence>
<protein>
    <submittedName>
        <fullName evidence="1">Uncharacterized protein</fullName>
    </submittedName>
</protein>
<dbReference type="RefSeq" id="WP_004139901.1">
    <property type="nucleotide sequence ID" value="NZ_GG694025.1"/>
</dbReference>
<dbReference type="HOGENOM" id="CLU_059889_0_0_6"/>
<name>C8N7Y3_CARH6</name>
<dbReference type="Proteomes" id="UP000004870">
    <property type="component" value="Unassembled WGS sequence"/>
</dbReference>
<organism evidence="1 2">
    <name type="scientific">Cardiobacterium hominis (strain ATCC 15826 / DSM 8339 / NCTC 10426 / 6573)</name>
    <dbReference type="NCBI Taxonomy" id="638300"/>
    <lineage>
        <taxon>Bacteria</taxon>
        <taxon>Pseudomonadati</taxon>
        <taxon>Pseudomonadota</taxon>
        <taxon>Gammaproteobacteria</taxon>
        <taxon>Cardiobacteriales</taxon>
        <taxon>Cardiobacteriaceae</taxon>
        <taxon>Cardiobacterium</taxon>
    </lineage>
</organism>
<sequence>MISERFRATYRFVDGEKEAAMQSVCTDAALGLHFINTAHSQILDGIIGASMIGRDVPLLAEMLAESPAGTRLPAACDEVKVQPAENLSLCPRMYGEWRGMSERLQNALQAEELKKNDEKLYKESGIDPKTHIIAASFRQQTLAYALHKVARACTAEAKAAVARGELPDLSASIEAKAQYCSPYNGICIAIEGLDYTRYQARLLNVNRYLTALDYLRHPTDPPPAGYHIENNTLTFTRYPDHEDEEGMQTVTLPLPGSRL</sequence>
<accession>C8N7Y3</accession>
<comment type="caution">
    <text evidence="1">The sequence shown here is derived from an EMBL/GenBank/DDBJ whole genome shotgun (WGS) entry which is preliminary data.</text>
</comment>
<dbReference type="EMBL" id="ACKY01000027">
    <property type="protein sequence ID" value="EEV89281.1"/>
    <property type="molecule type" value="Genomic_DNA"/>
</dbReference>
<dbReference type="AlphaFoldDB" id="C8N7Y3"/>
<proteinExistence type="predicted"/>
<keyword evidence="2" id="KW-1185">Reference proteome</keyword>
<evidence type="ECO:0000313" key="1">
    <source>
        <dbReference type="EMBL" id="EEV89281.1"/>
    </source>
</evidence>
<dbReference type="GeneID" id="84789626"/>